<proteinExistence type="predicted"/>
<reference evidence="1 2" key="1">
    <citation type="submission" date="2018-03" db="EMBL/GenBank/DDBJ databases">
        <title>Genomic Encyclopedia of Archaeal and Bacterial Type Strains, Phase II (KMG-II): from individual species to whole genera.</title>
        <authorList>
            <person name="Goeker M."/>
        </authorList>
    </citation>
    <scope>NUCLEOTIDE SEQUENCE [LARGE SCALE GENOMIC DNA]</scope>
    <source>
        <strain evidence="1 2">DSM 100673</strain>
    </source>
</reference>
<evidence type="ECO:0000313" key="1">
    <source>
        <dbReference type="EMBL" id="PSL19605.1"/>
    </source>
</evidence>
<sequence>MRNGAIRSPEDLFAEQRSEVRRLRNDDPVFDEICHDFELMAKVLREGKQNDEAVAESLDGLSEEIRRHLRARSTAE</sequence>
<protein>
    <submittedName>
        <fullName evidence="1">Uncharacterized protein</fullName>
    </submittedName>
</protein>
<keyword evidence="2" id="KW-1185">Reference proteome</keyword>
<dbReference type="EMBL" id="PYGJ01000005">
    <property type="protein sequence ID" value="PSL19605.1"/>
    <property type="molecule type" value="Genomic_DNA"/>
</dbReference>
<comment type="caution">
    <text evidence="1">The sequence shown here is derived from an EMBL/GenBank/DDBJ whole genome shotgun (WGS) entry which is preliminary data.</text>
</comment>
<accession>A0A2P8FD11</accession>
<dbReference type="Proteomes" id="UP000240418">
    <property type="component" value="Unassembled WGS sequence"/>
</dbReference>
<gene>
    <name evidence="1" type="ORF">CLV88_10527</name>
</gene>
<name>A0A2P8FD11_9RHOB</name>
<evidence type="ECO:0000313" key="2">
    <source>
        <dbReference type="Proteomes" id="UP000240418"/>
    </source>
</evidence>
<organism evidence="1 2">
    <name type="scientific">Shimia abyssi</name>
    <dbReference type="NCBI Taxonomy" id="1662395"/>
    <lineage>
        <taxon>Bacteria</taxon>
        <taxon>Pseudomonadati</taxon>
        <taxon>Pseudomonadota</taxon>
        <taxon>Alphaproteobacteria</taxon>
        <taxon>Rhodobacterales</taxon>
        <taxon>Roseobacteraceae</taxon>
    </lineage>
</organism>
<dbReference type="AlphaFoldDB" id="A0A2P8FD11"/>